<dbReference type="Proteomes" id="UP000050417">
    <property type="component" value="Unassembled WGS sequence"/>
</dbReference>
<comment type="caution">
    <text evidence="9">The sequence shown here is derived from an EMBL/GenBank/DDBJ whole genome shotgun (WGS) entry which is preliminary data.</text>
</comment>
<evidence type="ECO:0000256" key="7">
    <source>
        <dbReference type="SAM" id="Phobius"/>
    </source>
</evidence>
<keyword evidence="5 7" id="KW-1133">Transmembrane helix</keyword>
<feature type="transmembrane region" description="Helical" evidence="7">
    <location>
        <begin position="153"/>
        <end position="178"/>
    </location>
</feature>
<evidence type="ECO:0000256" key="4">
    <source>
        <dbReference type="ARBA" id="ARBA00022692"/>
    </source>
</evidence>
<dbReference type="PANTHER" id="PTHR23513">
    <property type="entry name" value="INTEGRAL MEMBRANE EFFLUX PROTEIN-RELATED"/>
    <property type="match status" value="1"/>
</dbReference>
<comment type="subcellular location">
    <subcellularLocation>
        <location evidence="1">Cell membrane</location>
        <topology evidence="1">Multi-pass membrane protein</topology>
    </subcellularLocation>
</comment>
<keyword evidence="3" id="KW-1003">Cell membrane</keyword>
<dbReference type="OrthoDB" id="9775268at2"/>
<gene>
    <name evidence="9" type="ORF">ADN00_06420</name>
</gene>
<sequence length="413" mass="44587">MTPLAQRFSPFFSTTFAAFRHRNYRLWFYGQLVSLVGTWMQSAAQGYLVYELTGSAAYLGYVGFVSGLPSWLLILYGGVIADRVSRRTLLIITQTVMMALAFVLAALVFLGVVQPWHILVLAFLLGVANAFDAPARQSFIVELVEREDLTNAIALNSTMFNTGAIVGPAFAGLVYALTGPAWCFSINGISFIAVIFALGLMKMPPKPAPVNRSSAMRAIVEGVGYIRSEPLVFTLILTVFVLNVFGFGLITLVPAWAVTILHGDATTNGLLLSARGVGAVICGLLIASLSGSRFRGRMWSINSFILPLALAGFALSTWLPLSLVFMAVTGFALIAVLNNSNAMVQSRVPDDLRGRVMGIYSLMLLGGGPVGSLLVGVMAEHTSEQIAAYACAGILFLFSVWIWFFRPNVRQMG</sequence>
<protein>
    <submittedName>
        <fullName evidence="9">MFS transporter</fullName>
    </submittedName>
</protein>
<evidence type="ECO:0000256" key="6">
    <source>
        <dbReference type="ARBA" id="ARBA00023136"/>
    </source>
</evidence>
<keyword evidence="2" id="KW-0813">Transport</keyword>
<feature type="domain" description="Major facilitator superfamily (MFS) profile" evidence="8">
    <location>
        <begin position="23"/>
        <end position="410"/>
    </location>
</feature>
<feature type="transmembrane region" description="Helical" evidence="7">
    <location>
        <begin position="26"/>
        <end position="50"/>
    </location>
</feature>
<dbReference type="InterPro" id="IPR036259">
    <property type="entry name" value="MFS_trans_sf"/>
</dbReference>
<evidence type="ECO:0000256" key="2">
    <source>
        <dbReference type="ARBA" id="ARBA00022448"/>
    </source>
</evidence>
<name>A0A0P6XGJ3_9CHLR</name>
<evidence type="ECO:0000259" key="8">
    <source>
        <dbReference type="PROSITE" id="PS50850"/>
    </source>
</evidence>
<feature type="transmembrane region" description="Helical" evidence="7">
    <location>
        <begin position="304"/>
        <end position="337"/>
    </location>
</feature>
<evidence type="ECO:0000313" key="10">
    <source>
        <dbReference type="Proteomes" id="UP000050417"/>
    </source>
</evidence>
<organism evidence="9 10">
    <name type="scientific">Ornatilinea apprima</name>
    <dbReference type="NCBI Taxonomy" id="1134406"/>
    <lineage>
        <taxon>Bacteria</taxon>
        <taxon>Bacillati</taxon>
        <taxon>Chloroflexota</taxon>
        <taxon>Anaerolineae</taxon>
        <taxon>Anaerolineales</taxon>
        <taxon>Anaerolineaceae</taxon>
        <taxon>Ornatilinea</taxon>
    </lineage>
</organism>
<dbReference type="Gene3D" id="1.20.1250.20">
    <property type="entry name" value="MFS general substrate transporter like domains"/>
    <property type="match status" value="1"/>
</dbReference>
<dbReference type="PROSITE" id="PS50850">
    <property type="entry name" value="MFS"/>
    <property type="match status" value="1"/>
</dbReference>
<dbReference type="SUPFAM" id="SSF103473">
    <property type="entry name" value="MFS general substrate transporter"/>
    <property type="match status" value="1"/>
</dbReference>
<dbReference type="CDD" id="cd06173">
    <property type="entry name" value="MFS_MefA_like"/>
    <property type="match status" value="1"/>
</dbReference>
<feature type="transmembrane region" description="Helical" evidence="7">
    <location>
        <begin position="270"/>
        <end position="292"/>
    </location>
</feature>
<dbReference type="InterPro" id="IPR020846">
    <property type="entry name" value="MFS_dom"/>
</dbReference>
<feature type="transmembrane region" description="Helical" evidence="7">
    <location>
        <begin position="184"/>
        <end position="201"/>
    </location>
</feature>
<feature type="transmembrane region" description="Helical" evidence="7">
    <location>
        <begin position="88"/>
        <end position="110"/>
    </location>
</feature>
<dbReference type="InterPro" id="IPR010290">
    <property type="entry name" value="TM_effector"/>
</dbReference>
<dbReference type="Pfam" id="PF05977">
    <property type="entry name" value="MFS_3"/>
    <property type="match status" value="1"/>
</dbReference>
<evidence type="ECO:0000256" key="3">
    <source>
        <dbReference type="ARBA" id="ARBA00022475"/>
    </source>
</evidence>
<dbReference type="EMBL" id="LGCL01000016">
    <property type="protein sequence ID" value="KPL78846.1"/>
    <property type="molecule type" value="Genomic_DNA"/>
</dbReference>
<evidence type="ECO:0000256" key="5">
    <source>
        <dbReference type="ARBA" id="ARBA00022989"/>
    </source>
</evidence>
<dbReference type="STRING" id="1134406.ADN00_06420"/>
<feature type="transmembrane region" description="Helical" evidence="7">
    <location>
        <begin position="357"/>
        <end position="379"/>
    </location>
</feature>
<reference evidence="9 10" key="1">
    <citation type="submission" date="2015-07" db="EMBL/GenBank/DDBJ databases">
        <title>Genome sequence of Ornatilinea apprima DSM 23815.</title>
        <authorList>
            <person name="Hemp J."/>
            <person name="Ward L.M."/>
            <person name="Pace L.A."/>
            <person name="Fischer W.W."/>
        </authorList>
    </citation>
    <scope>NUCLEOTIDE SEQUENCE [LARGE SCALE GENOMIC DNA]</scope>
    <source>
        <strain evidence="9 10">P3M-1</strain>
    </source>
</reference>
<dbReference type="PANTHER" id="PTHR23513:SF11">
    <property type="entry name" value="STAPHYLOFERRIN A TRANSPORTER"/>
    <property type="match status" value="1"/>
</dbReference>
<keyword evidence="6 7" id="KW-0472">Membrane</keyword>
<keyword evidence="10" id="KW-1185">Reference proteome</keyword>
<feature type="transmembrane region" description="Helical" evidence="7">
    <location>
        <begin position="116"/>
        <end position="133"/>
    </location>
</feature>
<keyword evidence="4 7" id="KW-0812">Transmembrane</keyword>
<feature type="transmembrane region" description="Helical" evidence="7">
    <location>
        <begin position="56"/>
        <end position="76"/>
    </location>
</feature>
<dbReference type="RefSeq" id="WP_075062134.1">
    <property type="nucleotide sequence ID" value="NZ_LGCL01000016.1"/>
</dbReference>
<proteinExistence type="predicted"/>
<dbReference type="GO" id="GO:0022857">
    <property type="term" value="F:transmembrane transporter activity"/>
    <property type="evidence" value="ECO:0007669"/>
    <property type="project" value="InterPro"/>
</dbReference>
<feature type="transmembrane region" description="Helical" evidence="7">
    <location>
        <begin position="386"/>
        <end position="405"/>
    </location>
</feature>
<dbReference type="AlphaFoldDB" id="A0A0P6XGJ3"/>
<dbReference type="GO" id="GO:0005886">
    <property type="term" value="C:plasma membrane"/>
    <property type="evidence" value="ECO:0007669"/>
    <property type="project" value="UniProtKB-SubCell"/>
</dbReference>
<accession>A0A0P6XGJ3</accession>
<feature type="transmembrane region" description="Helical" evidence="7">
    <location>
        <begin position="231"/>
        <end position="258"/>
    </location>
</feature>
<evidence type="ECO:0000313" key="9">
    <source>
        <dbReference type="EMBL" id="KPL78846.1"/>
    </source>
</evidence>
<evidence type="ECO:0000256" key="1">
    <source>
        <dbReference type="ARBA" id="ARBA00004651"/>
    </source>
</evidence>